<dbReference type="AlphaFoldDB" id="A0A5E6T162"/>
<proteinExistence type="predicted"/>
<evidence type="ECO:0000313" key="2">
    <source>
        <dbReference type="Proteomes" id="UP000326241"/>
    </source>
</evidence>
<protein>
    <submittedName>
        <fullName evidence="1">Uncharacterized protein</fullName>
    </submittedName>
</protein>
<organism evidence="1 2">
    <name type="scientific">Pseudomonas fluorescens</name>
    <dbReference type="NCBI Taxonomy" id="294"/>
    <lineage>
        <taxon>Bacteria</taxon>
        <taxon>Pseudomonadati</taxon>
        <taxon>Pseudomonadota</taxon>
        <taxon>Gammaproteobacteria</taxon>
        <taxon>Pseudomonadales</taxon>
        <taxon>Pseudomonadaceae</taxon>
        <taxon>Pseudomonas</taxon>
    </lineage>
</organism>
<dbReference type="EMBL" id="CABVGZ010000023">
    <property type="protein sequence ID" value="VVM84613.1"/>
    <property type="molecule type" value="Genomic_DNA"/>
</dbReference>
<evidence type="ECO:0000313" key="1">
    <source>
        <dbReference type="EMBL" id="VVM84613.1"/>
    </source>
</evidence>
<dbReference type="Proteomes" id="UP000326241">
    <property type="component" value="Unassembled WGS sequence"/>
</dbReference>
<dbReference type="RefSeq" id="WP_150774980.1">
    <property type="nucleotide sequence ID" value="NZ_CABVGZ010000023.1"/>
</dbReference>
<name>A0A5E6T162_PSEFL</name>
<sequence>MGFSSTLWAWYGQNEYKQVLAACEVIEALGFLAQPSDIQQATIPDCPACEVWSEMILPIEKVLSICGSGLPEDVKSRLEDIWQRCNSLTEAALHCHDRLIFEHEEWMPIRTRATELLALMESTEIHPFLGDLLLDCKKLLSE</sequence>
<gene>
    <name evidence="1" type="ORF">PS624_02494</name>
</gene>
<accession>A0A5E6T162</accession>
<reference evidence="1 2" key="1">
    <citation type="submission" date="2019-09" db="EMBL/GenBank/DDBJ databases">
        <authorList>
            <person name="Chandra G."/>
            <person name="Truman W A."/>
        </authorList>
    </citation>
    <scope>NUCLEOTIDE SEQUENCE [LARGE SCALE GENOMIC DNA]</scope>
    <source>
        <strain evidence="1">PS624</strain>
    </source>
</reference>